<name>A0A8J5TKP7_ZIZPA</name>
<dbReference type="GO" id="GO:0009507">
    <property type="term" value="C:chloroplast"/>
    <property type="evidence" value="ECO:0007669"/>
    <property type="project" value="UniProtKB-SubCell"/>
</dbReference>
<comment type="cofactor">
    <cofactor evidence="9">
        <name>[2Fe-2S] cluster</name>
        <dbReference type="ChEBI" id="CHEBI:190135"/>
    </cofactor>
    <text evidence="9">Binds 1 [2Fe-2S] cluster.</text>
</comment>
<dbReference type="PROSITE" id="PS51085">
    <property type="entry name" value="2FE2S_FER_2"/>
    <property type="match status" value="1"/>
</dbReference>
<keyword evidence="8 9" id="KW-0411">Iron-sulfur</keyword>
<dbReference type="PANTHER" id="PTHR43112">
    <property type="entry name" value="FERREDOXIN"/>
    <property type="match status" value="1"/>
</dbReference>
<evidence type="ECO:0000313" key="11">
    <source>
        <dbReference type="EMBL" id="KAG8081891.1"/>
    </source>
</evidence>
<dbReference type="OrthoDB" id="1885901at2759"/>
<reference evidence="11" key="1">
    <citation type="journal article" date="2021" name="bioRxiv">
        <title>Whole Genome Assembly and Annotation of Northern Wild Rice, Zizania palustris L., Supports a Whole Genome Duplication in the Zizania Genus.</title>
        <authorList>
            <person name="Haas M."/>
            <person name="Kono T."/>
            <person name="Macchietto M."/>
            <person name="Millas R."/>
            <person name="McGilp L."/>
            <person name="Shao M."/>
            <person name="Duquette J."/>
            <person name="Hirsch C.N."/>
            <person name="Kimball J."/>
        </authorList>
    </citation>
    <scope>NUCLEOTIDE SEQUENCE</scope>
    <source>
        <tissue evidence="11">Fresh leaf tissue</tissue>
    </source>
</reference>
<dbReference type="GO" id="GO:0051537">
    <property type="term" value="F:2 iron, 2 sulfur cluster binding"/>
    <property type="evidence" value="ECO:0007669"/>
    <property type="project" value="UniProtKB-KW"/>
</dbReference>
<evidence type="ECO:0000256" key="6">
    <source>
        <dbReference type="ARBA" id="ARBA00022982"/>
    </source>
</evidence>
<evidence type="ECO:0000256" key="7">
    <source>
        <dbReference type="ARBA" id="ARBA00023004"/>
    </source>
</evidence>
<dbReference type="GO" id="GO:0022900">
    <property type="term" value="P:electron transport chain"/>
    <property type="evidence" value="ECO:0007669"/>
    <property type="project" value="InterPro"/>
</dbReference>
<dbReference type="InterPro" id="IPR006058">
    <property type="entry name" value="2Fe2S_fd_BS"/>
</dbReference>
<dbReference type="FunFam" id="3.10.20.30:FF:000014">
    <property type="entry name" value="Ferredoxin"/>
    <property type="match status" value="1"/>
</dbReference>
<keyword evidence="6 9" id="KW-0249">Electron transport</keyword>
<keyword evidence="4 9" id="KW-0001">2Fe-2S</keyword>
<evidence type="ECO:0000313" key="12">
    <source>
        <dbReference type="Proteomes" id="UP000729402"/>
    </source>
</evidence>
<evidence type="ECO:0000256" key="2">
    <source>
        <dbReference type="ARBA" id="ARBA00007874"/>
    </source>
</evidence>
<dbReference type="GO" id="GO:0009055">
    <property type="term" value="F:electron transfer activity"/>
    <property type="evidence" value="ECO:0007669"/>
    <property type="project" value="InterPro"/>
</dbReference>
<dbReference type="CDD" id="cd00207">
    <property type="entry name" value="fer2"/>
    <property type="match status" value="1"/>
</dbReference>
<evidence type="ECO:0000256" key="1">
    <source>
        <dbReference type="ARBA" id="ARBA00004229"/>
    </source>
</evidence>
<dbReference type="AlphaFoldDB" id="A0A8J5TKP7"/>
<comment type="caution">
    <text evidence="11">The sequence shown here is derived from an EMBL/GenBank/DDBJ whole genome shotgun (WGS) entry which is preliminary data.</text>
</comment>
<evidence type="ECO:0000256" key="8">
    <source>
        <dbReference type="ARBA" id="ARBA00023014"/>
    </source>
</evidence>
<evidence type="ECO:0000256" key="5">
    <source>
        <dbReference type="ARBA" id="ARBA00022723"/>
    </source>
</evidence>
<dbReference type="PROSITE" id="PS00197">
    <property type="entry name" value="2FE2S_FER_1"/>
    <property type="match status" value="1"/>
</dbReference>
<protein>
    <recommendedName>
        <fullName evidence="9">Ferredoxin</fullName>
    </recommendedName>
</protein>
<evidence type="ECO:0000256" key="9">
    <source>
        <dbReference type="RuleBase" id="RU364001"/>
    </source>
</evidence>
<keyword evidence="3 9" id="KW-0813">Transport</keyword>
<keyword evidence="7 9" id="KW-0408">Iron</keyword>
<dbReference type="Pfam" id="PF00111">
    <property type="entry name" value="Fer2"/>
    <property type="match status" value="1"/>
</dbReference>
<keyword evidence="9" id="KW-0934">Plastid</keyword>
<dbReference type="InterPro" id="IPR001041">
    <property type="entry name" value="2Fe-2S_ferredoxin-type"/>
</dbReference>
<organism evidence="11 12">
    <name type="scientific">Zizania palustris</name>
    <name type="common">Northern wild rice</name>
    <dbReference type="NCBI Taxonomy" id="103762"/>
    <lineage>
        <taxon>Eukaryota</taxon>
        <taxon>Viridiplantae</taxon>
        <taxon>Streptophyta</taxon>
        <taxon>Embryophyta</taxon>
        <taxon>Tracheophyta</taxon>
        <taxon>Spermatophyta</taxon>
        <taxon>Magnoliopsida</taxon>
        <taxon>Liliopsida</taxon>
        <taxon>Poales</taxon>
        <taxon>Poaceae</taxon>
        <taxon>BOP clade</taxon>
        <taxon>Oryzoideae</taxon>
        <taxon>Oryzeae</taxon>
        <taxon>Zizaniinae</taxon>
        <taxon>Zizania</taxon>
    </lineage>
</organism>
<feature type="domain" description="2Fe-2S ferredoxin-type" evidence="10">
    <location>
        <begin position="94"/>
        <end position="185"/>
    </location>
</feature>
<dbReference type="Proteomes" id="UP000729402">
    <property type="component" value="Unassembled WGS sequence"/>
</dbReference>
<evidence type="ECO:0000256" key="4">
    <source>
        <dbReference type="ARBA" id="ARBA00022714"/>
    </source>
</evidence>
<evidence type="ECO:0000256" key="3">
    <source>
        <dbReference type="ARBA" id="ARBA00022448"/>
    </source>
</evidence>
<dbReference type="InterPro" id="IPR010241">
    <property type="entry name" value="Fd_pln"/>
</dbReference>
<comment type="similarity">
    <text evidence="2 9">Belongs to the 2Fe2S plant-type ferredoxin family.</text>
</comment>
<sequence length="188" mass="20455">MQVYIMPRSHLNLFMITIFSGPKHPEMATTTLTTPMLCNFSAKPHNSLRLPRSLNDSMRRPLHLSWSRSMPTLPAAGVVVRAPNDFRAAASAVYKVKLIGPEGQESVIDVQEDTYILDAAEEAGIDLPYSCRAGACSTCAGKVVEGAVDQSDQSFLDDTQVGAGYVLTCVAYPTADCVIQTHKESDLY</sequence>
<keyword evidence="5 9" id="KW-0479">Metal-binding</keyword>
<comment type="subcellular location">
    <subcellularLocation>
        <location evidence="1 9">Plastid</location>
        <location evidence="1 9">Chloroplast</location>
    </subcellularLocation>
</comment>
<reference evidence="11" key="2">
    <citation type="submission" date="2021-02" db="EMBL/GenBank/DDBJ databases">
        <authorList>
            <person name="Kimball J.A."/>
            <person name="Haas M.W."/>
            <person name="Macchietto M."/>
            <person name="Kono T."/>
            <person name="Duquette J."/>
            <person name="Shao M."/>
        </authorList>
    </citation>
    <scope>NUCLEOTIDE SEQUENCE</scope>
    <source>
        <tissue evidence="11">Fresh leaf tissue</tissue>
    </source>
</reference>
<accession>A0A8J5TKP7</accession>
<evidence type="ECO:0000259" key="10">
    <source>
        <dbReference type="PROSITE" id="PS51085"/>
    </source>
</evidence>
<keyword evidence="9" id="KW-0150">Chloroplast</keyword>
<dbReference type="PANTHER" id="PTHR43112:SF44">
    <property type="entry name" value="FERREDOXIN"/>
    <property type="match status" value="1"/>
</dbReference>
<dbReference type="EMBL" id="JAAALK010000086">
    <property type="protein sequence ID" value="KAG8081891.1"/>
    <property type="molecule type" value="Genomic_DNA"/>
</dbReference>
<proteinExistence type="inferred from homology"/>
<comment type="function">
    <text evidence="9">Ferredoxins are iron-sulfur proteins that transfer electrons in a wide variety of metabolic reactions.</text>
</comment>
<dbReference type="GO" id="GO:0046872">
    <property type="term" value="F:metal ion binding"/>
    <property type="evidence" value="ECO:0007669"/>
    <property type="project" value="UniProtKB-KW"/>
</dbReference>
<gene>
    <name evidence="11" type="ORF">GUJ93_ZPchr0014g46992</name>
</gene>
<dbReference type="NCBIfam" id="TIGR02008">
    <property type="entry name" value="fdx_plant"/>
    <property type="match status" value="1"/>
</dbReference>
<keyword evidence="12" id="KW-1185">Reference proteome</keyword>